<dbReference type="Gene3D" id="3.40.50.720">
    <property type="entry name" value="NAD(P)-binding Rossmann-like Domain"/>
    <property type="match status" value="1"/>
</dbReference>
<dbReference type="SUPFAM" id="SSF51735">
    <property type="entry name" value="NAD(P)-binding Rossmann-fold domains"/>
    <property type="match status" value="1"/>
</dbReference>
<evidence type="ECO:0000313" key="5">
    <source>
        <dbReference type="EMBL" id="HGQ63642.1"/>
    </source>
</evidence>
<dbReference type="PANTHER" id="PTHR21363">
    <property type="entry name" value="PREPHENATE DEHYDROGENASE"/>
    <property type="match status" value="1"/>
</dbReference>
<name>A0A7C4NKK1_9CREN</name>
<dbReference type="SUPFAM" id="SSF48600">
    <property type="entry name" value="Chorismate mutase II"/>
    <property type="match status" value="1"/>
</dbReference>
<dbReference type="Pfam" id="PF01817">
    <property type="entry name" value="CM_2"/>
    <property type="match status" value="1"/>
</dbReference>
<dbReference type="InterPro" id="IPR036291">
    <property type="entry name" value="NAD(P)-bd_dom_sf"/>
</dbReference>
<sequence length="382" mass="42642">MVDLVEVLMNYGITSASTQKLLLKHVARFLNMSVGEIRKQIDEVDEEIVKLLAKRLSLAKAIVELKTSLNQNVVDDGRELELMLRWRKLATTHGVPWELAEQIVKAVLVYSKKIQLSVISKNCAHRSREAVVIVGYGKMGKALATQITRRGLDVIVSGRSLDKAEAVAKEIACRAEPIEKALGMGRYVVLAIPLQAYSEGFVDGIVGSLRGRIVMDILSSKSWVYSYLEELSVKYGFYYISTHPLFGPSTPAEGQKIVIIPSKTSKDVLAEVVDFWRCVEIDPLVVSYEEHEKAMAIVQVLAHLFILSLQLTVKELSRELGVDPIKFSTPTFKELIAIAERLNEIKDTVYEIQKSNPFSSFVRSQALKSIQYISMSILGGNQ</sequence>
<feature type="domain" description="Chorismate mutase" evidence="2">
    <location>
        <begin position="28"/>
        <end position="119"/>
    </location>
</feature>
<dbReference type="InterPro" id="IPR036263">
    <property type="entry name" value="Chorismate_II_sf"/>
</dbReference>
<accession>A0A7C4NKK1</accession>
<dbReference type="PANTHER" id="PTHR21363:SF0">
    <property type="entry name" value="PREPHENATE DEHYDROGENASE [NADP(+)]"/>
    <property type="match status" value="1"/>
</dbReference>
<dbReference type="GO" id="GO:0046417">
    <property type="term" value="P:chorismate metabolic process"/>
    <property type="evidence" value="ECO:0007669"/>
    <property type="project" value="InterPro"/>
</dbReference>
<dbReference type="SMART" id="SM00830">
    <property type="entry name" value="CM_2"/>
    <property type="match status" value="1"/>
</dbReference>
<dbReference type="InterPro" id="IPR028939">
    <property type="entry name" value="P5C_Rdtase_cat_N"/>
</dbReference>
<dbReference type="InterPro" id="IPR002701">
    <property type="entry name" value="CM_II_prokaryot"/>
</dbReference>
<dbReference type="InterPro" id="IPR050812">
    <property type="entry name" value="Preph/Arog_dehydrog"/>
</dbReference>
<keyword evidence="1" id="KW-0560">Oxidoreductase</keyword>
<dbReference type="Gene3D" id="1.10.3660.10">
    <property type="entry name" value="6-phosphogluconate dehydrogenase C-terminal like domain"/>
    <property type="match status" value="1"/>
</dbReference>
<dbReference type="PROSITE" id="PS51176">
    <property type="entry name" value="PDH_ADH"/>
    <property type="match status" value="1"/>
</dbReference>
<dbReference type="GO" id="GO:0006571">
    <property type="term" value="P:tyrosine biosynthetic process"/>
    <property type="evidence" value="ECO:0007669"/>
    <property type="project" value="InterPro"/>
</dbReference>
<dbReference type="Gene3D" id="1.20.59.10">
    <property type="entry name" value="Chorismate mutase"/>
    <property type="match status" value="1"/>
</dbReference>
<dbReference type="SUPFAM" id="SSF48179">
    <property type="entry name" value="6-phosphogluconate dehydrogenase C-terminal domain-like"/>
    <property type="match status" value="1"/>
</dbReference>
<dbReference type="EMBL" id="DTBD01000003">
    <property type="protein sequence ID" value="HGQ63642.1"/>
    <property type="molecule type" value="Genomic_DNA"/>
</dbReference>
<evidence type="ECO:0000259" key="2">
    <source>
        <dbReference type="PROSITE" id="PS51168"/>
    </source>
</evidence>
<evidence type="ECO:0000313" key="4">
    <source>
        <dbReference type="EMBL" id="HGQ35713.1"/>
    </source>
</evidence>
<dbReference type="InterPro" id="IPR036979">
    <property type="entry name" value="CM_dom_sf"/>
</dbReference>
<dbReference type="GO" id="GO:0070403">
    <property type="term" value="F:NAD+ binding"/>
    <property type="evidence" value="ECO:0007669"/>
    <property type="project" value="TreeGrafter"/>
</dbReference>
<dbReference type="EMBL" id="DTCK01000019">
    <property type="protein sequence ID" value="HGQ35713.1"/>
    <property type="molecule type" value="Genomic_DNA"/>
</dbReference>
<dbReference type="GO" id="GO:0004106">
    <property type="term" value="F:chorismate mutase activity"/>
    <property type="evidence" value="ECO:0007669"/>
    <property type="project" value="InterPro"/>
</dbReference>
<dbReference type="PROSITE" id="PS51168">
    <property type="entry name" value="CHORISMATE_MUT_2"/>
    <property type="match status" value="1"/>
</dbReference>
<dbReference type="GO" id="GO:0008977">
    <property type="term" value="F:prephenate dehydrogenase (NAD+) activity"/>
    <property type="evidence" value="ECO:0007669"/>
    <property type="project" value="InterPro"/>
</dbReference>
<dbReference type="AlphaFoldDB" id="A0A7C4NKK1"/>
<comment type="caution">
    <text evidence="5">The sequence shown here is derived from an EMBL/GenBank/DDBJ whole genome shotgun (WGS) entry which is preliminary data.</text>
</comment>
<feature type="domain" description="Prephenate/arogenate dehydrogenase" evidence="3">
    <location>
        <begin position="129"/>
        <end position="382"/>
    </location>
</feature>
<proteinExistence type="predicted"/>
<reference evidence="5" key="1">
    <citation type="journal article" date="2020" name="mSystems">
        <title>Genome- and Community-Level Interaction Insights into Carbon Utilization and Element Cycling Functions of Hydrothermarchaeota in Hydrothermal Sediment.</title>
        <authorList>
            <person name="Zhou Z."/>
            <person name="Liu Y."/>
            <person name="Xu W."/>
            <person name="Pan J."/>
            <person name="Luo Z.H."/>
            <person name="Li M."/>
        </authorList>
    </citation>
    <scope>NUCLEOTIDE SEQUENCE [LARGE SCALE GENOMIC DNA]</scope>
    <source>
        <strain evidence="5">SpSt-637</strain>
        <strain evidence="4">SpSt-667</strain>
    </source>
</reference>
<evidence type="ECO:0000256" key="1">
    <source>
        <dbReference type="ARBA" id="ARBA00023002"/>
    </source>
</evidence>
<dbReference type="Pfam" id="PF03807">
    <property type="entry name" value="F420_oxidored"/>
    <property type="match status" value="1"/>
</dbReference>
<protein>
    <submittedName>
        <fullName evidence="5">Prephenate dehydrogenase/arogenate dehydrogenase family protein</fullName>
    </submittedName>
</protein>
<gene>
    <name evidence="5" type="ORF">ENU08_00105</name>
    <name evidence="4" type="ORF">ENU41_03430</name>
</gene>
<evidence type="ECO:0000259" key="3">
    <source>
        <dbReference type="PROSITE" id="PS51176"/>
    </source>
</evidence>
<organism evidence="5">
    <name type="scientific">Ignisphaera aggregans</name>
    <dbReference type="NCBI Taxonomy" id="334771"/>
    <lineage>
        <taxon>Archaea</taxon>
        <taxon>Thermoproteota</taxon>
        <taxon>Thermoprotei</taxon>
        <taxon>Desulfurococcales</taxon>
        <taxon>Desulfurococcaceae</taxon>
        <taxon>Ignisphaera</taxon>
    </lineage>
</organism>
<dbReference type="InterPro" id="IPR003099">
    <property type="entry name" value="Prephen_DH"/>
</dbReference>
<dbReference type="GO" id="GO:0004665">
    <property type="term" value="F:prephenate dehydrogenase (NADP+) activity"/>
    <property type="evidence" value="ECO:0007669"/>
    <property type="project" value="InterPro"/>
</dbReference>
<dbReference type="InterPro" id="IPR008927">
    <property type="entry name" value="6-PGluconate_DH-like_C_sf"/>
</dbReference>